<gene>
    <name evidence="2" type="ORF">J2S55_001535</name>
</gene>
<reference evidence="2 3" key="1">
    <citation type="submission" date="2023-07" db="EMBL/GenBank/DDBJ databases">
        <title>Sequencing the genomes of 1000 actinobacteria strains.</title>
        <authorList>
            <person name="Klenk H.-P."/>
        </authorList>
    </citation>
    <scope>NUCLEOTIDE SEQUENCE [LARGE SCALE GENOMIC DNA]</scope>
    <source>
        <strain evidence="2 3">DSM 44109</strain>
    </source>
</reference>
<feature type="region of interest" description="Disordered" evidence="1">
    <location>
        <begin position="1"/>
        <end position="45"/>
    </location>
</feature>
<comment type="caution">
    <text evidence="2">The sequence shown here is derived from an EMBL/GenBank/DDBJ whole genome shotgun (WGS) entry which is preliminary data.</text>
</comment>
<dbReference type="Proteomes" id="UP001230426">
    <property type="component" value="Unassembled WGS sequence"/>
</dbReference>
<evidence type="ECO:0000313" key="3">
    <source>
        <dbReference type="Proteomes" id="UP001230426"/>
    </source>
</evidence>
<feature type="compositionally biased region" description="Polar residues" evidence="1">
    <location>
        <begin position="23"/>
        <end position="38"/>
    </location>
</feature>
<organism evidence="2 3">
    <name type="scientific">Streptosporangium brasiliense</name>
    <dbReference type="NCBI Taxonomy" id="47480"/>
    <lineage>
        <taxon>Bacteria</taxon>
        <taxon>Bacillati</taxon>
        <taxon>Actinomycetota</taxon>
        <taxon>Actinomycetes</taxon>
        <taxon>Streptosporangiales</taxon>
        <taxon>Streptosporangiaceae</taxon>
        <taxon>Streptosporangium</taxon>
    </lineage>
</organism>
<sequence length="45" mass="4308">MTGLAGAAGAHRLDHEAGGEGSVTGSAEVTGEHSTAVTGPTEEDS</sequence>
<dbReference type="EMBL" id="JAUSRB010000001">
    <property type="protein sequence ID" value="MDP9862276.1"/>
    <property type="molecule type" value="Genomic_DNA"/>
</dbReference>
<proteinExistence type="predicted"/>
<evidence type="ECO:0000313" key="2">
    <source>
        <dbReference type="EMBL" id="MDP9862276.1"/>
    </source>
</evidence>
<evidence type="ECO:0000256" key="1">
    <source>
        <dbReference type="SAM" id="MobiDB-lite"/>
    </source>
</evidence>
<keyword evidence="3" id="KW-1185">Reference proteome</keyword>
<protein>
    <submittedName>
        <fullName evidence="2">Uncharacterized protein</fullName>
    </submittedName>
</protein>
<accession>A0ABT9QZ66</accession>
<name>A0ABT9QZ66_9ACTN</name>